<dbReference type="PANTHER" id="PTHR43179:SF7">
    <property type="entry name" value="RHAMNOSYLTRANSFERASE WBBL"/>
    <property type="match status" value="1"/>
</dbReference>
<evidence type="ECO:0000313" key="2">
    <source>
        <dbReference type="EMBL" id="KKU06548.1"/>
    </source>
</evidence>
<accession>A0A0G1PMB8</accession>
<dbReference type="PANTHER" id="PTHR43179">
    <property type="entry name" value="RHAMNOSYLTRANSFERASE WBBL"/>
    <property type="match status" value="1"/>
</dbReference>
<dbReference type="SUPFAM" id="SSF53448">
    <property type="entry name" value="Nucleotide-diphospho-sugar transferases"/>
    <property type="match status" value="1"/>
</dbReference>
<keyword evidence="2" id="KW-0808">Transferase</keyword>
<dbReference type="InterPro" id="IPR001173">
    <property type="entry name" value="Glyco_trans_2-like"/>
</dbReference>
<reference evidence="2 3" key="1">
    <citation type="journal article" date="2015" name="Nature">
        <title>rRNA introns, odd ribosomes, and small enigmatic genomes across a large radiation of phyla.</title>
        <authorList>
            <person name="Brown C.T."/>
            <person name="Hug L.A."/>
            <person name="Thomas B.C."/>
            <person name="Sharon I."/>
            <person name="Castelle C.J."/>
            <person name="Singh A."/>
            <person name="Wilkins M.J."/>
            <person name="Williams K.H."/>
            <person name="Banfield J.F."/>
        </authorList>
    </citation>
    <scope>NUCLEOTIDE SEQUENCE [LARGE SCALE GENOMIC DNA]</scope>
</reference>
<dbReference type="Gene3D" id="3.90.550.10">
    <property type="entry name" value="Spore Coat Polysaccharide Biosynthesis Protein SpsA, Chain A"/>
    <property type="match status" value="1"/>
</dbReference>
<evidence type="ECO:0000313" key="3">
    <source>
        <dbReference type="Proteomes" id="UP000033999"/>
    </source>
</evidence>
<comment type="caution">
    <text evidence="2">The sequence shown here is derived from an EMBL/GenBank/DDBJ whole genome shotgun (WGS) entry which is preliminary data.</text>
</comment>
<protein>
    <submittedName>
        <fullName evidence="2">Glycosyltransferase</fullName>
    </submittedName>
</protein>
<dbReference type="InterPro" id="IPR029044">
    <property type="entry name" value="Nucleotide-diphossugar_trans"/>
</dbReference>
<dbReference type="AlphaFoldDB" id="A0A0G1PMB8"/>
<dbReference type="EMBL" id="LCKX01000029">
    <property type="protein sequence ID" value="KKU06548.1"/>
    <property type="molecule type" value="Genomic_DNA"/>
</dbReference>
<organism evidence="2 3">
    <name type="scientific">Candidatus Magasanikbacteria bacterium GW2011_GWA2_45_39</name>
    <dbReference type="NCBI Taxonomy" id="1619041"/>
    <lineage>
        <taxon>Bacteria</taxon>
        <taxon>Candidatus Magasanikiibacteriota</taxon>
    </lineage>
</organism>
<dbReference type="GO" id="GO:0016740">
    <property type="term" value="F:transferase activity"/>
    <property type="evidence" value="ECO:0007669"/>
    <property type="project" value="UniProtKB-KW"/>
</dbReference>
<sequence length="232" mass="27597">METKELTIAINGYKSPELLRLCLQSIFKHMETSPIDYEVLVTDSATEEDTETLMREEFSHVRFFPFRDNVGFKTLVNTSLKEARGIFIFLINSDIILMEETIPQMLDYLKKNPTIGILAPKQLNFNGTLQHSCYRFYRPQTILYRRTWLSKLPFAKKHLRWFMMDDYDRKEPKSVDWVIGSAMFTSQEAVKAVGRMDDRFFMYMEDVDWCRRFWENGYQVVYYPKALLPVVQ</sequence>
<feature type="domain" description="Glycosyltransferase 2-like" evidence="1">
    <location>
        <begin position="13"/>
        <end position="167"/>
    </location>
</feature>
<proteinExistence type="predicted"/>
<evidence type="ECO:0000259" key="1">
    <source>
        <dbReference type="Pfam" id="PF00535"/>
    </source>
</evidence>
<gene>
    <name evidence="2" type="ORF">UX10_C0029G0013</name>
</gene>
<dbReference type="Pfam" id="PF00535">
    <property type="entry name" value="Glycos_transf_2"/>
    <property type="match status" value="1"/>
</dbReference>
<name>A0A0G1PMB8_9BACT</name>
<dbReference type="Proteomes" id="UP000033999">
    <property type="component" value="Unassembled WGS sequence"/>
</dbReference>